<keyword evidence="2" id="KW-0812">Transmembrane</keyword>
<dbReference type="Pfam" id="PF14257">
    <property type="entry name" value="DUF4349"/>
    <property type="match status" value="1"/>
</dbReference>
<feature type="domain" description="DUF4349" evidence="4">
    <location>
        <begin position="58"/>
        <end position="287"/>
    </location>
</feature>
<dbReference type="AlphaFoldDB" id="A0A8J8KA19"/>
<sequence length="302" mass="34094">MKKFKTNLLAISLVAISVISCAKHEGSTMNMETSNVATEAKMVSDSVSVAASQTVEGRKFVKTADVNMEVKDVYESSIFIEKKLQELKGFVTSSNLNARVLSEKTYTTSDENAMLVRKFQTENSMQVRVPSENLGQFLTFINDKKVFLNSRIISAEDVTNNAKIADLTNAKLAQSQEVIDKMKNDKDKVDLINQNLSEQQSQDVSNITLADDLKYSSVTIYIQEPSIKTAEIAVVNTKGVDQKYQMNFFYELKNALQQGFYFIQTFVVGLFAIWPFLLILGAGFYFWRKRRKLEVTSPKSEE</sequence>
<name>A0A8J8KA19_9FLAO</name>
<proteinExistence type="predicted"/>
<comment type="caution">
    <text evidence="5">The sequence shown here is derived from an EMBL/GenBank/DDBJ whole genome shotgun (WGS) entry which is preliminary data.</text>
</comment>
<feature type="signal peptide" evidence="3">
    <location>
        <begin position="1"/>
        <end position="22"/>
    </location>
</feature>
<dbReference type="InterPro" id="IPR025645">
    <property type="entry name" value="DUF4349"/>
</dbReference>
<protein>
    <recommendedName>
        <fullName evidence="4">DUF4349 domain-containing protein</fullName>
    </recommendedName>
</protein>
<keyword evidence="1" id="KW-0175">Coiled coil</keyword>
<evidence type="ECO:0000256" key="3">
    <source>
        <dbReference type="SAM" id="SignalP"/>
    </source>
</evidence>
<dbReference type="PROSITE" id="PS51257">
    <property type="entry name" value="PROKAR_LIPOPROTEIN"/>
    <property type="match status" value="1"/>
</dbReference>
<organism evidence="5 6">
    <name type="scientific">Frigoriflavimonas asaccharolytica</name>
    <dbReference type="NCBI Taxonomy" id="2735899"/>
    <lineage>
        <taxon>Bacteria</taxon>
        <taxon>Pseudomonadati</taxon>
        <taxon>Bacteroidota</taxon>
        <taxon>Flavobacteriia</taxon>
        <taxon>Flavobacteriales</taxon>
        <taxon>Weeksellaceae</taxon>
        <taxon>Frigoriflavimonas</taxon>
    </lineage>
</organism>
<feature type="transmembrane region" description="Helical" evidence="2">
    <location>
        <begin position="261"/>
        <end position="287"/>
    </location>
</feature>
<keyword evidence="2" id="KW-1133">Transmembrane helix</keyword>
<evidence type="ECO:0000313" key="5">
    <source>
        <dbReference type="EMBL" id="NRS91009.1"/>
    </source>
</evidence>
<feature type="coiled-coil region" evidence="1">
    <location>
        <begin position="165"/>
        <end position="202"/>
    </location>
</feature>
<accession>A0A8J8KA19</accession>
<dbReference type="Proteomes" id="UP000610746">
    <property type="component" value="Unassembled WGS sequence"/>
</dbReference>
<reference evidence="5" key="1">
    <citation type="submission" date="2020-05" db="EMBL/GenBank/DDBJ databases">
        <title>Genomic Encyclopedia of Type Strains, Phase IV (KMG-V): Genome sequencing to study the core and pangenomes of soil and plant-associated prokaryotes.</title>
        <authorList>
            <person name="Whitman W."/>
        </authorList>
    </citation>
    <scope>NUCLEOTIDE SEQUENCE</scope>
    <source>
        <strain evidence="5">16F</strain>
    </source>
</reference>
<keyword evidence="2" id="KW-0472">Membrane</keyword>
<keyword evidence="6" id="KW-1185">Reference proteome</keyword>
<evidence type="ECO:0000256" key="2">
    <source>
        <dbReference type="SAM" id="Phobius"/>
    </source>
</evidence>
<evidence type="ECO:0000256" key="1">
    <source>
        <dbReference type="SAM" id="Coils"/>
    </source>
</evidence>
<evidence type="ECO:0000313" key="6">
    <source>
        <dbReference type="Proteomes" id="UP000610746"/>
    </source>
</evidence>
<dbReference type="RefSeq" id="WP_173777652.1">
    <property type="nucleotide sequence ID" value="NZ_JABSNO010000001.1"/>
</dbReference>
<evidence type="ECO:0000259" key="4">
    <source>
        <dbReference type="Pfam" id="PF14257"/>
    </source>
</evidence>
<feature type="chain" id="PRO_5035308328" description="DUF4349 domain-containing protein" evidence="3">
    <location>
        <begin position="23"/>
        <end position="302"/>
    </location>
</feature>
<dbReference type="EMBL" id="JABSNO010000001">
    <property type="protein sequence ID" value="NRS91009.1"/>
    <property type="molecule type" value="Genomic_DNA"/>
</dbReference>
<gene>
    <name evidence="5" type="ORF">HNQ03_000074</name>
</gene>
<keyword evidence="3" id="KW-0732">Signal</keyword>